<gene>
    <name evidence="2" type="ORF">M0R45_008082</name>
</gene>
<protein>
    <submittedName>
        <fullName evidence="2">Uncharacterized protein</fullName>
    </submittedName>
</protein>
<feature type="region of interest" description="Disordered" evidence="1">
    <location>
        <begin position="46"/>
        <end position="125"/>
    </location>
</feature>
<reference evidence="2 3" key="1">
    <citation type="journal article" date="2023" name="G3 (Bethesda)">
        <title>A chromosome-length genome assembly and annotation of blackberry (Rubus argutus, cv. 'Hillquist').</title>
        <authorList>
            <person name="Bruna T."/>
            <person name="Aryal R."/>
            <person name="Dudchenko O."/>
            <person name="Sargent D.J."/>
            <person name="Mead D."/>
            <person name="Buti M."/>
            <person name="Cavallini A."/>
            <person name="Hytonen T."/>
            <person name="Andres J."/>
            <person name="Pham M."/>
            <person name="Weisz D."/>
            <person name="Mascagni F."/>
            <person name="Usai G."/>
            <person name="Natali L."/>
            <person name="Bassil N."/>
            <person name="Fernandez G.E."/>
            <person name="Lomsadze A."/>
            <person name="Armour M."/>
            <person name="Olukolu B."/>
            <person name="Poorten T."/>
            <person name="Britton C."/>
            <person name="Davik J."/>
            <person name="Ashrafi H."/>
            <person name="Aiden E.L."/>
            <person name="Borodovsky M."/>
            <person name="Worthington M."/>
        </authorList>
    </citation>
    <scope>NUCLEOTIDE SEQUENCE [LARGE SCALE GENOMIC DNA]</scope>
    <source>
        <strain evidence="2">PI 553951</strain>
    </source>
</reference>
<evidence type="ECO:0000313" key="3">
    <source>
        <dbReference type="Proteomes" id="UP001457282"/>
    </source>
</evidence>
<keyword evidence="3" id="KW-1185">Reference proteome</keyword>
<proteinExistence type="predicted"/>
<sequence>MEDSCCKEEFYNEGSEEFKRISLPCLLKSIRTDKVAEPFTVRHDSYGSKALHRSCQGSTSFSSPIHAAAVPGREPKPKRPPREPKPIQQGLKRPPREPKLIESKPIQLRLKPPSSQPEPELQQNVTQNNSYRIKLGSLTLLQLELGLARRRLQSQLDWLGLDRLRLSRWPLQSLLDRLGLSRGPLGLGYPSWQRGWARRSWCSLEADSS</sequence>
<comment type="caution">
    <text evidence="2">The sequence shown here is derived from an EMBL/GenBank/DDBJ whole genome shotgun (WGS) entry which is preliminary data.</text>
</comment>
<accession>A0AAW1Y239</accession>
<dbReference type="AlphaFoldDB" id="A0AAW1Y239"/>
<organism evidence="2 3">
    <name type="scientific">Rubus argutus</name>
    <name type="common">Southern blackberry</name>
    <dbReference type="NCBI Taxonomy" id="59490"/>
    <lineage>
        <taxon>Eukaryota</taxon>
        <taxon>Viridiplantae</taxon>
        <taxon>Streptophyta</taxon>
        <taxon>Embryophyta</taxon>
        <taxon>Tracheophyta</taxon>
        <taxon>Spermatophyta</taxon>
        <taxon>Magnoliopsida</taxon>
        <taxon>eudicotyledons</taxon>
        <taxon>Gunneridae</taxon>
        <taxon>Pentapetalae</taxon>
        <taxon>rosids</taxon>
        <taxon>fabids</taxon>
        <taxon>Rosales</taxon>
        <taxon>Rosaceae</taxon>
        <taxon>Rosoideae</taxon>
        <taxon>Rosoideae incertae sedis</taxon>
        <taxon>Rubus</taxon>
    </lineage>
</organism>
<dbReference type="EMBL" id="JBEDUW010000002">
    <property type="protein sequence ID" value="KAK9942415.1"/>
    <property type="molecule type" value="Genomic_DNA"/>
</dbReference>
<evidence type="ECO:0000256" key="1">
    <source>
        <dbReference type="SAM" id="MobiDB-lite"/>
    </source>
</evidence>
<dbReference type="Proteomes" id="UP001457282">
    <property type="component" value="Unassembled WGS sequence"/>
</dbReference>
<evidence type="ECO:0000313" key="2">
    <source>
        <dbReference type="EMBL" id="KAK9942415.1"/>
    </source>
</evidence>
<name>A0AAW1Y239_RUBAR</name>
<feature type="compositionally biased region" description="Basic and acidic residues" evidence="1">
    <location>
        <begin position="73"/>
        <end position="85"/>
    </location>
</feature>